<dbReference type="EMBL" id="MVBO01000093">
    <property type="protein sequence ID" value="OZJ03287.1"/>
    <property type="molecule type" value="Genomic_DNA"/>
</dbReference>
<evidence type="ECO:0000256" key="2">
    <source>
        <dbReference type="ARBA" id="ARBA00023015"/>
    </source>
</evidence>
<dbReference type="SMART" id="SM00353">
    <property type="entry name" value="HLH"/>
    <property type="match status" value="1"/>
</dbReference>
<comment type="subcellular location">
    <subcellularLocation>
        <location evidence="1">Nucleus</location>
    </subcellularLocation>
</comment>
<comment type="caution">
    <text evidence="9">The sequence shown here is derived from an EMBL/GenBank/DDBJ whole genome shotgun (WGS) entry which is preliminary data.</text>
</comment>
<evidence type="ECO:0000256" key="7">
    <source>
        <dbReference type="SAM" id="MobiDB-lite"/>
    </source>
</evidence>
<name>A0A261XY54_9FUNG</name>
<keyword evidence="2" id="KW-0805">Transcription regulation</keyword>
<evidence type="ECO:0000256" key="1">
    <source>
        <dbReference type="ARBA" id="ARBA00004123"/>
    </source>
</evidence>
<dbReference type="Pfam" id="PF00010">
    <property type="entry name" value="HLH"/>
    <property type="match status" value="1"/>
</dbReference>
<gene>
    <name evidence="9" type="ORF">BZG36_03754</name>
</gene>
<evidence type="ECO:0000259" key="8">
    <source>
        <dbReference type="PROSITE" id="PS50888"/>
    </source>
</evidence>
<accession>A0A261XY54</accession>
<feature type="coiled-coil region" evidence="6">
    <location>
        <begin position="263"/>
        <end position="290"/>
    </location>
</feature>
<evidence type="ECO:0000313" key="9">
    <source>
        <dbReference type="EMBL" id="OZJ03287.1"/>
    </source>
</evidence>
<dbReference type="OrthoDB" id="690068at2759"/>
<dbReference type="InterPro" id="IPR011598">
    <property type="entry name" value="bHLH_dom"/>
</dbReference>
<evidence type="ECO:0000256" key="5">
    <source>
        <dbReference type="ARBA" id="ARBA00023242"/>
    </source>
</evidence>
<keyword evidence="5" id="KW-0539">Nucleus</keyword>
<evidence type="ECO:0000256" key="4">
    <source>
        <dbReference type="ARBA" id="ARBA00023163"/>
    </source>
</evidence>
<dbReference type="Proteomes" id="UP000242875">
    <property type="component" value="Unassembled WGS sequence"/>
</dbReference>
<dbReference type="AlphaFoldDB" id="A0A261XY54"/>
<organism evidence="9 10">
    <name type="scientific">Bifiguratus adelaidae</name>
    <dbReference type="NCBI Taxonomy" id="1938954"/>
    <lineage>
        <taxon>Eukaryota</taxon>
        <taxon>Fungi</taxon>
        <taxon>Fungi incertae sedis</taxon>
        <taxon>Mucoromycota</taxon>
        <taxon>Mucoromycotina</taxon>
        <taxon>Endogonomycetes</taxon>
        <taxon>Endogonales</taxon>
        <taxon>Endogonales incertae sedis</taxon>
        <taxon>Bifiguratus</taxon>
    </lineage>
</organism>
<dbReference type="InterPro" id="IPR036638">
    <property type="entry name" value="HLH_DNA-bd_sf"/>
</dbReference>
<dbReference type="PANTHER" id="PTHR45776">
    <property type="entry name" value="MIP04163P"/>
    <property type="match status" value="1"/>
</dbReference>
<evidence type="ECO:0000313" key="10">
    <source>
        <dbReference type="Proteomes" id="UP000242875"/>
    </source>
</evidence>
<dbReference type="PANTHER" id="PTHR45776:SF2">
    <property type="entry name" value="MIP04163P"/>
    <property type="match status" value="1"/>
</dbReference>
<protein>
    <recommendedName>
        <fullName evidence="8">BHLH domain-containing protein</fullName>
    </recommendedName>
</protein>
<keyword evidence="10" id="KW-1185">Reference proteome</keyword>
<dbReference type="PROSITE" id="PS50888">
    <property type="entry name" value="BHLH"/>
    <property type="match status" value="1"/>
</dbReference>
<dbReference type="GO" id="GO:0046983">
    <property type="term" value="F:protein dimerization activity"/>
    <property type="evidence" value="ECO:0007669"/>
    <property type="project" value="InterPro"/>
</dbReference>
<dbReference type="Gene3D" id="4.10.280.10">
    <property type="entry name" value="Helix-loop-helix DNA-binding domain"/>
    <property type="match status" value="1"/>
</dbReference>
<feature type="region of interest" description="Disordered" evidence="7">
    <location>
        <begin position="72"/>
        <end position="97"/>
    </location>
</feature>
<dbReference type="GO" id="GO:0000978">
    <property type="term" value="F:RNA polymerase II cis-regulatory region sequence-specific DNA binding"/>
    <property type="evidence" value="ECO:0007669"/>
    <property type="project" value="TreeGrafter"/>
</dbReference>
<dbReference type="GO" id="GO:0000981">
    <property type="term" value="F:DNA-binding transcription factor activity, RNA polymerase II-specific"/>
    <property type="evidence" value="ECO:0007669"/>
    <property type="project" value="TreeGrafter"/>
</dbReference>
<feature type="region of interest" description="Disordered" evidence="7">
    <location>
        <begin position="195"/>
        <end position="224"/>
    </location>
</feature>
<feature type="compositionally biased region" description="Polar residues" evidence="7">
    <location>
        <begin position="72"/>
        <end position="90"/>
    </location>
</feature>
<keyword evidence="3" id="KW-0238">DNA-binding</keyword>
<keyword evidence="6" id="KW-0175">Coiled coil</keyword>
<dbReference type="GO" id="GO:0005634">
    <property type="term" value="C:nucleus"/>
    <property type="evidence" value="ECO:0007669"/>
    <property type="project" value="UniProtKB-SubCell"/>
</dbReference>
<proteinExistence type="predicted"/>
<keyword evidence="4" id="KW-0804">Transcription</keyword>
<dbReference type="SUPFAM" id="SSF47459">
    <property type="entry name" value="HLH, helix-loop-helix DNA-binding domain"/>
    <property type="match status" value="1"/>
</dbReference>
<reference evidence="9 10" key="1">
    <citation type="journal article" date="2017" name="Mycologia">
        <title>Bifiguratus adelaidae, gen. et sp. nov., a new member of Mucoromycotina in endophytic and soil-dwelling habitats.</title>
        <authorList>
            <person name="Torres-Cruz T.J."/>
            <person name="Billingsley Tobias T.L."/>
            <person name="Almatruk M."/>
            <person name="Hesse C."/>
            <person name="Kuske C.R."/>
            <person name="Desiro A."/>
            <person name="Benucci G.M."/>
            <person name="Bonito G."/>
            <person name="Stajich J.E."/>
            <person name="Dunlap C."/>
            <person name="Arnold A.E."/>
            <person name="Porras-Alfaro A."/>
        </authorList>
    </citation>
    <scope>NUCLEOTIDE SEQUENCE [LARGE SCALE GENOMIC DNA]</scope>
    <source>
        <strain evidence="9 10">AZ0501</strain>
    </source>
</reference>
<sequence>METTPYNSNLTAQLRQGTNAITQQAIQQRAFVHINQLKSMKSPVVDMSTDSPQPSPALSSDFDLSDTISHRTINSPLDDTSPLLQQSTHGRSYPMESPAMESPMPPFMGGGEGLGVYTYSSIHPMDIEDRYHQPQHPSYAPDAFAPGSAPSMGLYSRRYMGSFGNAALMAGFPERSHSLEDEGFDLQVRYQTDMDRRRKRREAHNAGKSQGLPRGSMYSERIKPNTPILVERRRRDTINEKIQELGNLLPESPGDKNNKGVILRRTVDHLKNLTREKQMYEARVRELEKLLEQYVEPLQYMPTIV</sequence>
<evidence type="ECO:0000256" key="3">
    <source>
        <dbReference type="ARBA" id="ARBA00023125"/>
    </source>
</evidence>
<dbReference type="CDD" id="cd11387">
    <property type="entry name" value="bHLHzip_USF_MITF"/>
    <property type="match status" value="1"/>
</dbReference>
<evidence type="ECO:0000256" key="6">
    <source>
        <dbReference type="SAM" id="Coils"/>
    </source>
</evidence>
<feature type="domain" description="BHLH" evidence="8">
    <location>
        <begin position="222"/>
        <end position="273"/>
    </location>
</feature>